<protein>
    <submittedName>
        <fullName evidence="1">Uncharacterized protein</fullName>
    </submittedName>
</protein>
<proteinExistence type="predicted"/>
<reference evidence="1" key="1">
    <citation type="submission" date="2020-11" db="EMBL/GenBank/DDBJ databases">
        <title>Carbohydrate-dependent, anaerobic sulfur respiration: A novel catabolism in halophilic archaea.</title>
        <authorList>
            <person name="Sorokin D.Y."/>
            <person name="Messina E."/>
            <person name="Smedile F."/>
            <person name="La Cono V."/>
            <person name="Hallsworth J.E."/>
            <person name="Yakimov M.M."/>
        </authorList>
    </citation>
    <scope>NUCLEOTIDE SEQUENCE</scope>
    <source>
        <strain evidence="1">HSR-Bgl</strain>
    </source>
</reference>
<dbReference type="Proteomes" id="UP000663305">
    <property type="component" value="Chromosome"/>
</dbReference>
<name>A0A897NFE1_9EURY</name>
<evidence type="ECO:0000313" key="1">
    <source>
        <dbReference type="EMBL" id="QSG11417.1"/>
    </source>
</evidence>
<sequence length="125" mass="12923">MAASGDPAATVERLARSGPDLSVAANLSVTVDDVNLAISTVGDRIRVQAPSVGDGLRLFRSEYGRLSAFARVLSESDLTAEIRVGSAVIAVAGTDAAPGMLSQLLSLGPVEVRLRALVPAVLRLR</sequence>
<evidence type="ECO:0000313" key="2">
    <source>
        <dbReference type="Proteomes" id="UP000663305"/>
    </source>
</evidence>
<dbReference type="AlphaFoldDB" id="A0A897NFE1"/>
<accession>A0A897NFE1</accession>
<organism evidence="1 2">
    <name type="scientific">Halapricum desulfuricans</name>
    <dbReference type="NCBI Taxonomy" id="2841257"/>
    <lineage>
        <taxon>Archaea</taxon>
        <taxon>Methanobacteriati</taxon>
        <taxon>Methanobacteriota</taxon>
        <taxon>Stenosarchaea group</taxon>
        <taxon>Halobacteria</taxon>
        <taxon>Halobacteriales</taxon>
        <taxon>Haloarculaceae</taxon>
        <taxon>Halapricum</taxon>
    </lineage>
</organism>
<gene>
    <name evidence="1" type="ORF">HSBGL_0990</name>
</gene>
<dbReference type="EMBL" id="CP064789">
    <property type="protein sequence ID" value="QSG11417.1"/>
    <property type="molecule type" value="Genomic_DNA"/>
</dbReference>